<proteinExistence type="predicted"/>
<comment type="caution">
    <text evidence="2">The sequence shown here is derived from an EMBL/GenBank/DDBJ whole genome shotgun (WGS) entry which is preliminary data.</text>
</comment>
<evidence type="ECO:0008006" key="4">
    <source>
        <dbReference type="Google" id="ProtNLM"/>
    </source>
</evidence>
<accession>A0A8H5BBD8</accession>
<organism evidence="2 3">
    <name type="scientific">Psilocybe cf. subviscida</name>
    <dbReference type="NCBI Taxonomy" id="2480587"/>
    <lineage>
        <taxon>Eukaryota</taxon>
        <taxon>Fungi</taxon>
        <taxon>Dikarya</taxon>
        <taxon>Basidiomycota</taxon>
        <taxon>Agaricomycotina</taxon>
        <taxon>Agaricomycetes</taxon>
        <taxon>Agaricomycetidae</taxon>
        <taxon>Agaricales</taxon>
        <taxon>Agaricineae</taxon>
        <taxon>Strophariaceae</taxon>
        <taxon>Psilocybe</taxon>
    </lineage>
</organism>
<evidence type="ECO:0000313" key="3">
    <source>
        <dbReference type="Proteomes" id="UP000567179"/>
    </source>
</evidence>
<protein>
    <recommendedName>
        <fullName evidence="4">Mediator of RNA polymerase II transcription subunit 25</fullName>
    </recommendedName>
</protein>
<dbReference type="OrthoDB" id="3263163at2759"/>
<feature type="region of interest" description="Disordered" evidence="1">
    <location>
        <begin position="339"/>
        <end position="363"/>
    </location>
</feature>
<feature type="region of interest" description="Disordered" evidence="1">
    <location>
        <begin position="629"/>
        <end position="713"/>
    </location>
</feature>
<feature type="compositionally biased region" description="Low complexity" evidence="1">
    <location>
        <begin position="630"/>
        <end position="683"/>
    </location>
</feature>
<keyword evidence="3" id="KW-1185">Reference proteome</keyword>
<sequence>MTFVQGSGSRLFQPMFNGQPISVLFMVENSSEMSHIWPSVFERGLAPIANRFQVAANASGPLSVIVLESFPTDNGASGLAPRQYSDCQTAFSNMRFNPHSENRISMGRITQGIELLESVKSVGQPPSLHLVVVAAKPLADDEAGIPLPGDYSPWRFVSQRLVASRIQCHLVVTQEVSVTSLAKLYEETLRLTPNLIEEAYCTSQSRSGIIVRLTTRRTDEVFHDQVATTSQYVHQQAVTSRRNSFPMSDSVHAEQMNAGTAPFSTEPDASPRLVSQLQSVHGLTKKKVYGTKPAREPFLSGEVREKFAPPPLTTTMGDISSGGGRVLTHSKIDRIGRLGQASPTDLNSRRHMWPRRESRLSTPEADNLAWGNAQAGYQQNQGTMQHPGGVHMAVDASASMAGMGGPFAMDPGTTHMSNTQAAMAQFAAGGMADPQWLTNSQQQPVQPQPHQQPFAQQQQFPANYNTQPAYYNQTTVQSSSAGNYLHNNPGTAMSDMHPQRPFAATYNSYPPFPASSNVQPMLPTPTVPSNAGPIAPPMSGSSVPELTLEELTSVRPPKRTVVSTPADNETFDFSAPFVAASRVMFEEEIVPSYPDIPSIGSDVPTQKLEADLAKLGSPAEAGELFATRMPKQQQQGGSPQGGAPAASSSSTSSGSSSRGSKGKASQGPAPQHQHAHLAAQGSSMQRPMTHMAPPPQQQQQSQVPGLMSSMTYGGGYHDAGPSYNGHATFPSTYPTNYATSSLTGWAG</sequence>
<dbReference type="EMBL" id="JAACJJ010000029">
    <property type="protein sequence ID" value="KAF5319313.1"/>
    <property type="molecule type" value="Genomic_DNA"/>
</dbReference>
<dbReference type="AlphaFoldDB" id="A0A8H5BBD8"/>
<evidence type="ECO:0000313" key="2">
    <source>
        <dbReference type="EMBL" id="KAF5319313.1"/>
    </source>
</evidence>
<evidence type="ECO:0000256" key="1">
    <source>
        <dbReference type="SAM" id="MobiDB-lite"/>
    </source>
</evidence>
<dbReference type="Proteomes" id="UP000567179">
    <property type="component" value="Unassembled WGS sequence"/>
</dbReference>
<reference evidence="2 3" key="1">
    <citation type="journal article" date="2020" name="ISME J.">
        <title>Uncovering the hidden diversity of litter-decomposition mechanisms in mushroom-forming fungi.</title>
        <authorList>
            <person name="Floudas D."/>
            <person name="Bentzer J."/>
            <person name="Ahren D."/>
            <person name="Johansson T."/>
            <person name="Persson P."/>
            <person name="Tunlid A."/>
        </authorList>
    </citation>
    <scope>NUCLEOTIDE SEQUENCE [LARGE SCALE GENOMIC DNA]</scope>
    <source>
        <strain evidence="2 3">CBS 101986</strain>
    </source>
</reference>
<name>A0A8H5BBD8_9AGAR</name>
<gene>
    <name evidence="2" type="ORF">D9619_008805</name>
</gene>